<dbReference type="InterPro" id="IPR006786">
    <property type="entry name" value="Pinin_SDK_MemA"/>
</dbReference>
<dbReference type="EMBL" id="MCFL01000027">
    <property type="protein sequence ID" value="ORZ34532.1"/>
    <property type="molecule type" value="Genomic_DNA"/>
</dbReference>
<accession>A0A1Y2HN27</accession>
<evidence type="ECO:0000313" key="4">
    <source>
        <dbReference type="EMBL" id="ORZ34532.1"/>
    </source>
</evidence>
<feature type="compositionally biased region" description="Basic and acidic residues" evidence="2">
    <location>
        <begin position="276"/>
        <end position="288"/>
    </location>
</feature>
<evidence type="ECO:0000256" key="2">
    <source>
        <dbReference type="SAM" id="MobiDB-lite"/>
    </source>
</evidence>
<evidence type="ECO:0000259" key="3">
    <source>
        <dbReference type="Pfam" id="PF04696"/>
    </source>
</evidence>
<keyword evidence="1" id="KW-0175">Coiled coil</keyword>
<feature type="region of interest" description="Disordered" evidence="2">
    <location>
        <begin position="230"/>
        <end position="288"/>
    </location>
</feature>
<feature type="domain" description="Pinin/SDK/MemA protein" evidence="3">
    <location>
        <begin position="96"/>
        <end position="174"/>
    </location>
</feature>
<sequence>MSTAEDIEAAYGIDNHDLMPIPTPPSTAAADQCATAPTTASSSSADLASPKPPAGPATDANPNPNATPTSPSTASTSASPSASASATAPARPRIVRGRGNRLFGVLQSTLERANKDLANDQPTISARIQIQDRVRLQNQQTQAKLAALHTLRITRARLERDLADLNKRVVDVQMQMDTPGVHLRIESAPKHHGTGGGAQQHERKSGLEASLAAVKARVEKVKDELAEVARREHEVELEDKSPVSPTAKRVVHEKKDAEMADVALEPGQNVGVPQKNVEKDHEDCMDQD</sequence>
<dbReference type="AlphaFoldDB" id="A0A1Y2HN27"/>
<feature type="compositionally biased region" description="Low complexity" evidence="2">
    <location>
        <begin position="56"/>
        <end position="90"/>
    </location>
</feature>
<gene>
    <name evidence="4" type="ORF">BCR44DRAFT_1513856</name>
</gene>
<feature type="coiled-coil region" evidence="1">
    <location>
        <begin position="148"/>
        <end position="175"/>
    </location>
</feature>
<organism evidence="4 5">
    <name type="scientific">Catenaria anguillulae PL171</name>
    <dbReference type="NCBI Taxonomy" id="765915"/>
    <lineage>
        <taxon>Eukaryota</taxon>
        <taxon>Fungi</taxon>
        <taxon>Fungi incertae sedis</taxon>
        <taxon>Blastocladiomycota</taxon>
        <taxon>Blastocladiomycetes</taxon>
        <taxon>Blastocladiales</taxon>
        <taxon>Catenariaceae</taxon>
        <taxon>Catenaria</taxon>
    </lineage>
</organism>
<feature type="compositionally biased region" description="Low complexity" evidence="2">
    <location>
        <begin position="34"/>
        <end position="49"/>
    </location>
</feature>
<proteinExistence type="predicted"/>
<evidence type="ECO:0000256" key="1">
    <source>
        <dbReference type="SAM" id="Coils"/>
    </source>
</evidence>
<name>A0A1Y2HN27_9FUNG</name>
<dbReference type="Proteomes" id="UP000193411">
    <property type="component" value="Unassembled WGS sequence"/>
</dbReference>
<feature type="region of interest" description="Disordered" evidence="2">
    <location>
        <begin position="1"/>
        <end position="95"/>
    </location>
</feature>
<comment type="caution">
    <text evidence="4">The sequence shown here is derived from an EMBL/GenBank/DDBJ whole genome shotgun (WGS) entry which is preliminary data.</text>
</comment>
<keyword evidence="5" id="KW-1185">Reference proteome</keyword>
<reference evidence="4 5" key="1">
    <citation type="submission" date="2016-07" db="EMBL/GenBank/DDBJ databases">
        <title>Pervasive Adenine N6-methylation of Active Genes in Fungi.</title>
        <authorList>
            <consortium name="DOE Joint Genome Institute"/>
            <person name="Mondo S.J."/>
            <person name="Dannebaum R.O."/>
            <person name="Kuo R.C."/>
            <person name="Labutti K."/>
            <person name="Haridas S."/>
            <person name="Kuo A."/>
            <person name="Salamov A."/>
            <person name="Ahrendt S.R."/>
            <person name="Lipzen A."/>
            <person name="Sullivan W."/>
            <person name="Andreopoulos W.B."/>
            <person name="Clum A."/>
            <person name="Lindquist E."/>
            <person name="Daum C."/>
            <person name="Ramamoorthy G.K."/>
            <person name="Gryganskyi A."/>
            <person name="Culley D."/>
            <person name="Magnuson J.K."/>
            <person name="James T.Y."/>
            <person name="O'Malley M.A."/>
            <person name="Stajich J.E."/>
            <person name="Spatafora J.W."/>
            <person name="Visel A."/>
            <person name="Grigoriev I.V."/>
        </authorList>
    </citation>
    <scope>NUCLEOTIDE SEQUENCE [LARGE SCALE GENOMIC DNA]</scope>
    <source>
        <strain evidence="4 5">PL171</strain>
    </source>
</reference>
<dbReference type="Pfam" id="PF04696">
    <property type="entry name" value="Pinin_SDK_memA"/>
    <property type="match status" value="1"/>
</dbReference>
<evidence type="ECO:0000313" key="5">
    <source>
        <dbReference type="Proteomes" id="UP000193411"/>
    </source>
</evidence>
<protein>
    <recommendedName>
        <fullName evidence="3">Pinin/SDK/MemA protein domain-containing protein</fullName>
    </recommendedName>
</protein>
<feature type="compositionally biased region" description="Basic and acidic residues" evidence="2">
    <location>
        <begin position="230"/>
        <end position="241"/>
    </location>
</feature>